<name>A0ABS3KI71_9PROT</name>
<proteinExistence type="predicted"/>
<comment type="caution">
    <text evidence="2">The sequence shown here is derived from an EMBL/GenBank/DDBJ whole genome shotgun (WGS) entry which is preliminary data.</text>
</comment>
<evidence type="ECO:0000313" key="2">
    <source>
        <dbReference type="EMBL" id="MBO1077171.1"/>
    </source>
</evidence>
<keyword evidence="3" id="KW-1185">Reference proteome</keyword>
<protein>
    <submittedName>
        <fullName evidence="2">Transposase</fullName>
    </submittedName>
</protein>
<dbReference type="EMBL" id="JACTNF010000046">
    <property type="protein sequence ID" value="MBO1077171.1"/>
    <property type="molecule type" value="Genomic_DNA"/>
</dbReference>
<gene>
    <name evidence="2" type="ORF">IAI60_21420</name>
</gene>
<dbReference type="Proteomes" id="UP001518990">
    <property type="component" value="Unassembled WGS sequence"/>
</dbReference>
<accession>A0ABS3KI71</accession>
<sequence>MACRCTARWRSSAAAGWGLDRSTLCDWVGAACWWLRPLYERVLEHIRKQGRVFCR</sequence>
<evidence type="ECO:0000313" key="3">
    <source>
        <dbReference type="Proteomes" id="UP001518990"/>
    </source>
</evidence>
<dbReference type="InterPro" id="IPR004291">
    <property type="entry name" value="Transposase_IS66_central"/>
</dbReference>
<dbReference type="Pfam" id="PF03050">
    <property type="entry name" value="DDE_Tnp_IS66"/>
    <property type="match status" value="1"/>
</dbReference>
<evidence type="ECO:0000259" key="1">
    <source>
        <dbReference type="Pfam" id="PF03050"/>
    </source>
</evidence>
<organism evidence="2 3">
    <name type="scientific">Roseomonas marmotae</name>
    <dbReference type="NCBI Taxonomy" id="2768161"/>
    <lineage>
        <taxon>Bacteria</taxon>
        <taxon>Pseudomonadati</taxon>
        <taxon>Pseudomonadota</taxon>
        <taxon>Alphaproteobacteria</taxon>
        <taxon>Acetobacterales</taxon>
        <taxon>Roseomonadaceae</taxon>
        <taxon>Roseomonas</taxon>
    </lineage>
</organism>
<feature type="domain" description="Transposase IS66 central" evidence="1">
    <location>
        <begin position="13"/>
        <end position="54"/>
    </location>
</feature>
<reference evidence="2 3" key="1">
    <citation type="submission" date="2020-09" db="EMBL/GenBank/DDBJ databases">
        <title>Roseomonas.</title>
        <authorList>
            <person name="Zhu W."/>
        </authorList>
    </citation>
    <scope>NUCLEOTIDE SEQUENCE [LARGE SCALE GENOMIC DNA]</scope>
    <source>
        <strain evidence="2 3">1311</strain>
    </source>
</reference>